<evidence type="ECO:0000313" key="2">
    <source>
        <dbReference type="Proteomes" id="UP001157502"/>
    </source>
</evidence>
<dbReference type="EMBL" id="CM055731">
    <property type="protein sequence ID" value="KAJ8012492.1"/>
    <property type="molecule type" value="Genomic_DNA"/>
</dbReference>
<name>A0ACC2H9N8_DALPE</name>
<dbReference type="Proteomes" id="UP001157502">
    <property type="component" value="Chromosome 4"/>
</dbReference>
<keyword evidence="2" id="KW-1185">Reference proteome</keyword>
<comment type="caution">
    <text evidence="1">The sequence shown here is derived from an EMBL/GenBank/DDBJ whole genome shotgun (WGS) entry which is preliminary data.</text>
</comment>
<accession>A0ACC2H9N8</accession>
<reference evidence="1" key="1">
    <citation type="submission" date="2021-05" db="EMBL/GenBank/DDBJ databases">
        <authorList>
            <person name="Pan Q."/>
            <person name="Jouanno E."/>
            <person name="Zahm M."/>
            <person name="Klopp C."/>
            <person name="Cabau C."/>
            <person name="Louis A."/>
            <person name="Berthelot C."/>
            <person name="Parey E."/>
            <person name="Roest Crollius H."/>
            <person name="Montfort J."/>
            <person name="Robinson-Rechavi M."/>
            <person name="Bouchez O."/>
            <person name="Lampietro C."/>
            <person name="Lopez Roques C."/>
            <person name="Donnadieu C."/>
            <person name="Postlethwait J."/>
            <person name="Bobe J."/>
            <person name="Dillon D."/>
            <person name="Chandos A."/>
            <person name="von Hippel F."/>
            <person name="Guiguen Y."/>
        </authorList>
    </citation>
    <scope>NUCLEOTIDE SEQUENCE</scope>
    <source>
        <strain evidence="1">YG-Jan2019</strain>
    </source>
</reference>
<gene>
    <name evidence="1" type="ORF">DPEC_G00043380</name>
</gene>
<evidence type="ECO:0000313" key="1">
    <source>
        <dbReference type="EMBL" id="KAJ8012492.1"/>
    </source>
</evidence>
<proteinExistence type="predicted"/>
<protein>
    <submittedName>
        <fullName evidence="1">Uncharacterized protein</fullName>
    </submittedName>
</protein>
<sequence>MCISALFTWLLLMLPLYSKARRYYTEAINPDDIRLNISESAEGVKVNWRKPKGKAGHCFESRLQYKTHCIEWKEQLLKDFSYLVRPGIKSGYEFRVQMRYTCLVNDPQNWSTWTPSTYWRNVTDSCSTKEYTWINANVYVGTILTIITCFLLLVAFQQKRFRQLFLPQIPDPKHISGSYFSMDHLNGPSTFTSPITECEIVYIEILSSVKNENGDEEVREEKDAEESTVIDPCAYLKDINLYTNQEVNAAYSCVCSCDE</sequence>
<organism evidence="1 2">
    <name type="scientific">Dallia pectoralis</name>
    <name type="common">Alaska blackfish</name>
    <dbReference type="NCBI Taxonomy" id="75939"/>
    <lineage>
        <taxon>Eukaryota</taxon>
        <taxon>Metazoa</taxon>
        <taxon>Chordata</taxon>
        <taxon>Craniata</taxon>
        <taxon>Vertebrata</taxon>
        <taxon>Euteleostomi</taxon>
        <taxon>Actinopterygii</taxon>
        <taxon>Neopterygii</taxon>
        <taxon>Teleostei</taxon>
        <taxon>Protacanthopterygii</taxon>
        <taxon>Esociformes</taxon>
        <taxon>Umbridae</taxon>
        <taxon>Dallia</taxon>
    </lineage>
</organism>